<accession>A0AA35ZLE7</accession>
<dbReference type="EMBL" id="OX465083">
    <property type="protein sequence ID" value="CAI9294840.1"/>
    <property type="molecule type" value="Genomic_DNA"/>
</dbReference>
<sequence>MKTNSYLLFALIVISLLSSTFADDISKQETTPQSKEAVDAHKAEAKEDGAKYGENYGGGGGNYGGGGSGWGGGCHHGCCYQGHGGSCNRCCTSPEEAKAFAENQAKSKKAVDAHKVEAKGDDGQYGINYGGGGGNYGGGGGGGGSGWGGGCRHGCCQGYGGRCNRCCTSPEEAKAFVENQAKSKKAVDGHKVEAKGDDGQYGINYGGGGGNYGGGGGGGGSGWGGGCRHGCCQGYGGRCNRCCTSPEEAKASLLNKEANGDEGKYGVNYGGGGGNYGGGGGNYGGGGGGGGSGWGGGCRHGCCQGYGGRCNRCCSSPEESKAFKESQSRP</sequence>
<protein>
    <recommendedName>
        <fullName evidence="4">Glycine-rich protein</fullName>
    </recommendedName>
</protein>
<dbReference type="PANTHER" id="PTHR37389:SF41">
    <property type="entry name" value="GLYCINE-RICH PROTEIN 3 SHORT ISOFORM-LIKE"/>
    <property type="match status" value="1"/>
</dbReference>
<dbReference type="AlphaFoldDB" id="A0AA35ZLE7"/>
<keyword evidence="1" id="KW-0732">Signal</keyword>
<dbReference type="InterPro" id="IPR010800">
    <property type="entry name" value="GRP"/>
</dbReference>
<name>A0AA35ZLE7_LACSI</name>
<evidence type="ECO:0000256" key="1">
    <source>
        <dbReference type="SAM" id="SignalP"/>
    </source>
</evidence>
<feature type="signal peptide" evidence="1">
    <location>
        <begin position="1"/>
        <end position="22"/>
    </location>
</feature>
<dbReference type="Proteomes" id="UP001177003">
    <property type="component" value="Chromosome 7"/>
</dbReference>
<evidence type="ECO:0008006" key="4">
    <source>
        <dbReference type="Google" id="ProtNLM"/>
    </source>
</evidence>
<dbReference type="Pfam" id="PF07172">
    <property type="entry name" value="GRP"/>
    <property type="match status" value="1"/>
</dbReference>
<proteinExistence type="predicted"/>
<reference evidence="2" key="1">
    <citation type="submission" date="2023-04" db="EMBL/GenBank/DDBJ databases">
        <authorList>
            <person name="Vijverberg K."/>
            <person name="Xiong W."/>
            <person name="Schranz E."/>
        </authorList>
    </citation>
    <scope>NUCLEOTIDE SEQUENCE</scope>
</reference>
<evidence type="ECO:0000313" key="3">
    <source>
        <dbReference type="Proteomes" id="UP001177003"/>
    </source>
</evidence>
<gene>
    <name evidence="2" type="ORF">LSALG_LOCUS33805</name>
</gene>
<dbReference type="PANTHER" id="PTHR37389">
    <property type="entry name" value="NODULIN-24"/>
    <property type="match status" value="1"/>
</dbReference>
<keyword evidence="3" id="KW-1185">Reference proteome</keyword>
<feature type="chain" id="PRO_5041393588" description="Glycine-rich protein" evidence="1">
    <location>
        <begin position="23"/>
        <end position="330"/>
    </location>
</feature>
<organism evidence="2 3">
    <name type="scientific">Lactuca saligna</name>
    <name type="common">Willowleaf lettuce</name>
    <dbReference type="NCBI Taxonomy" id="75948"/>
    <lineage>
        <taxon>Eukaryota</taxon>
        <taxon>Viridiplantae</taxon>
        <taxon>Streptophyta</taxon>
        <taxon>Embryophyta</taxon>
        <taxon>Tracheophyta</taxon>
        <taxon>Spermatophyta</taxon>
        <taxon>Magnoliopsida</taxon>
        <taxon>eudicotyledons</taxon>
        <taxon>Gunneridae</taxon>
        <taxon>Pentapetalae</taxon>
        <taxon>asterids</taxon>
        <taxon>campanulids</taxon>
        <taxon>Asterales</taxon>
        <taxon>Asteraceae</taxon>
        <taxon>Cichorioideae</taxon>
        <taxon>Cichorieae</taxon>
        <taxon>Lactucinae</taxon>
        <taxon>Lactuca</taxon>
    </lineage>
</organism>
<evidence type="ECO:0000313" key="2">
    <source>
        <dbReference type="EMBL" id="CAI9294840.1"/>
    </source>
</evidence>